<dbReference type="InterPro" id="IPR011606">
    <property type="entry name" value="Brnchd-chn_aa_trnsp_permease"/>
</dbReference>
<reference evidence="9 10" key="1">
    <citation type="submission" date="2018-04" db="EMBL/GenBank/DDBJ databases">
        <title>Genomic Encyclopedia of Archaeal and Bacterial Type Strains, Phase II (KMG-II): from individual species to whole genera.</title>
        <authorList>
            <person name="Goeker M."/>
        </authorList>
    </citation>
    <scope>NUCLEOTIDE SEQUENCE [LARGE SCALE GENOMIC DNA]</scope>
    <source>
        <strain evidence="9 10">DSM 45787</strain>
    </source>
</reference>
<evidence type="ECO:0000256" key="8">
    <source>
        <dbReference type="SAM" id="Phobius"/>
    </source>
</evidence>
<name>A0A2T6C0C2_9BACL</name>
<dbReference type="PANTHER" id="PTHR34979">
    <property type="entry name" value="INNER MEMBRANE PROTEIN YGAZ"/>
    <property type="match status" value="1"/>
</dbReference>
<dbReference type="AlphaFoldDB" id="A0A2T6C0C2"/>
<accession>A0A2T6C0C2</accession>
<dbReference type="Pfam" id="PF03591">
    <property type="entry name" value="AzlC"/>
    <property type="match status" value="1"/>
</dbReference>
<evidence type="ECO:0000256" key="6">
    <source>
        <dbReference type="ARBA" id="ARBA00022989"/>
    </source>
</evidence>
<keyword evidence="4" id="KW-1003">Cell membrane</keyword>
<dbReference type="PANTHER" id="PTHR34979:SF1">
    <property type="entry name" value="INNER MEMBRANE PROTEIN YGAZ"/>
    <property type="match status" value="1"/>
</dbReference>
<feature type="transmembrane region" description="Helical" evidence="8">
    <location>
        <begin position="12"/>
        <end position="34"/>
    </location>
</feature>
<gene>
    <name evidence="9" type="ORF">C8P63_10610</name>
</gene>
<evidence type="ECO:0000256" key="4">
    <source>
        <dbReference type="ARBA" id="ARBA00022475"/>
    </source>
</evidence>
<keyword evidence="3" id="KW-0813">Transport</keyword>
<keyword evidence="10" id="KW-1185">Reference proteome</keyword>
<feature type="transmembrane region" description="Helical" evidence="8">
    <location>
        <begin position="157"/>
        <end position="179"/>
    </location>
</feature>
<keyword evidence="5 8" id="KW-0812">Transmembrane</keyword>
<evidence type="ECO:0000256" key="5">
    <source>
        <dbReference type="ARBA" id="ARBA00022692"/>
    </source>
</evidence>
<dbReference type="OrthoDB" id="3177005at2"/>
<dbReference type="Proteomes" id="UP000244240">
    <property type="component" value="Unassembled WGS sequence"/>
</dbReference>
<feature type="transmembrane region" description="Helical" evidence="8">
    <location>
        <begin position="209"/>
        <end position="227"/>
    </location>
</feature>
<sequence>MQGEQRRSWLGGLSAAVPIMVGYLPIAVTFGVIAQQTGIPALQTTLMSMLVFAGASQFMAANMLAAGAGGMEVVLATLVLNFRHFVMSLSLMNRLHTLPARWKLGLASGITDETFAVASLRIRNGKRTSRFFVAGLMLGAWLAWVIGTMLGHSLSRVIPPAISESMSIALYAMFIGLLVPAVREEWRAGGTALASMFLCWGWNQVLDSGWAIVLATVFGGIVGAFWMKEEEE</sequence>
<comment type="subcellular location">
    <subcellularLocation>
        <location evidence="1">Cell membrane</location>
        <topology evidence="1">Multi-pass membrane protein</topology>
    </subcellularLocation>
</comment>
<keyword evidence="7 8" id="KW-0472">Membrane</keyword>
<comment type="caution">
    <text evidence="9">The sequence shown here is derived from an EMBL/GenBank/DDBJ whole genome shotgun (WGS) entry which is preliminary data.</text>
</comment>
<evidence type="ECO:0000256" key="7">
    <source>
        <dbReference type="ARBA" id="ARBA00023136"/>
    </source>
</evidence>
<evidence type="ECO:0000313" key="10">
    <source>
        <dbReference type="Proteomes" id="UP000244240"/>
    </source>
</evidence>
<dbReference type="GO" id="GO:0005886">
    <property type="term" value="C:plasma membrane"/>
    <property type="evidence" value="ECO:0007669"/>
    <property type="project" value="UniProtKB-SubCell"/>
</dbReference>
<feature type="transmembrane region" description="Helical" evidence="8">
    <location>
        <begin position="131"/>
        <end position="151"/>
    </location>
</feature>
<evidence type="ECO:0000256" key="2">
    <source>
        <dbReference type="ARBA" id="ARBA00010735"/>
    </source>
</evidence>
<evidence type="ECO:0000313" key="9">
    <source>
        <dbReference type="EMBL" id="PTX61758.1"/>
    </source>
</evidence>
<proteinExistence type="inferred from homology"/>
<organism evidence="9 10">
    <name type="scientific">Melghirimyces profundicolus</name>
    <dbReference type="NCBI Taxonomy" id="1242148"/>
    <lineage>
        <taxon>Bacteria</taxon>
        <taxon>Bacillati</taxon>
        <taxon>Bacillota</taxon>
        <taxon>Bacilli</taxon>
        <taxon>Bacillales</taxon>
        <taxon>Thermoactinomycetaceae</taxon>
        <taxon>Melghirimyces</taxon>
    </lineage>
</organism>
<dbReference type="EMBL" id="QBKR01000006">
    <property type="protein sequence ID" value="PTX61758.1"/>
    <property type="molecule type" value="Genomic_DNA"/>
</dbReference>
<keyword evidence="6 8" id="KW-1133">Transmembrane helix</keyword>
<protein>
    <submittedName>
        <fullName evidence="9">4-azaleucine resistance transporter AzlC</fullName>
    </submittedName>
</protein>
<evidence type="ECO:0000256" key="3">
    <source>
        <dbReference type="ARBA" id="ARBA00022448"/>
    </source>
</evidence>
<evidence type="ECO:0000256" key="1">
    <source>
        <dbReference type="ARBA" id="ARBA00004651"/>
    </source>
</evidence>
<comment type="similarity">
    <text evidence="2">Belongs to the AzlC family.</text>
</comment>
<dbReference type="RefSeq" id="WP_108022392.1">
    <property type="nucleotide sequence ID" value="NZ_QBKR01000006.1"/>
</dbReference>
<dbReference type="GO" id="GO:1903785">
    <property type="term" value="P:L-valine transmembrane transport"/>
    <property type="evidence" value="ECO:0007669"/>
    <property type="project" value="TreeGrafter"/>
</dbReference>